<dbReference type="InterPro" id="IPR006073">
    <property type="entry name" value="GTP-bd"/>
</dbReference>
<dbReference type="InterPro" id="IPR015946">
    <property type="entry name" value="KH_dom-like_a/b"/>
</dbReference>
<dbReference type="InterPro" id="IPR003593">
    <property type="entry name" value="AAA+_ATPase"/>
</dbReference>
<evidence type="ECO:0000256" key="3">
    <source>
        <dbReference type="ARBA" id="ARBA00022517"/>
    </source>
</evidence>
<feature type="binding site" evidence="8">
    <location>
        <begin position="311"/>
        <end position="314"/>
    </location>
    <ligand>
        <name>GTP</name>
        <dbReference type="ChEBI" id="CHEBI:37565"/>
        <label>2</label>
    </ligand>
</feature>
<feature type="binding site" evidence="8">
    <location>
        <begin position="125"/>
        <end position="128"/>
    </location>
    <ligand>
        <name>GTP</name>
        <dbReference type="ChEBI" id="CHEBI:37565"/>
        <label>1</label>
    </ligand>
</feature>
<keyword evidence="13" id="KW-1185">Reference proteome</keyword>
<evidence type="ECO:0000256" key="2">
    <source>
        <dbReference type="ARBA" id="ARBA00020953"/>
    </source>
</evidence>
<reference evidence="12 13" key="1">
    <citation type="submission" date="2018-06" db="EMBL/GenBank/DDBJ databases">
        <authorList>
            <consortium name="Pathogen Informatics"/>
            <person name="Doyle S."/>
        </authorList>
    </citation>
    <scope>NUCLEOTIDE SEQUENCE [LARGE SCALE GENOMIC DNA]</scope>
    <source>
        <strain evidence="12 13">NCTC13337</strain>
    </source>
</reference>
<feature type="binding site" evidence="8">
    <location>
        <begin position="198"/>
        <end position="205"/>
    </location>
    <ligand>
        <name>GTP</name>
        <dbReference type="ChEBI" id="CHEBI:37565"/>
        <label>2</label>
    </ligand>
</feature>
<dbReference type="Gene3D" id="3.30.300.20">
    <property type="match status" value="1"/>
</dbReference>
<dbReference type="InterPro" id="IPR031166">
    <property type="entry name" value="G_ENGA"/>
</dbReference>
<feature type="binding site" evidence="8">
    <location>
        <begin position="246"/>
        <end position="250"/>
    </location>
    <ligand>
        <name>GTP</name>
        <dbReference type="ChEBI" id="CHEBI:37565"/>
        <label>2</label>
    </ligand>
</feature>
<comment type="similarity">
    <text evidence="1 8 9 10">Belongs to the TRAFAC class TrmE-Era-EngA-EngB-Septin-like GTPase superfamily. EngA (Der) GTPase family.</text>
</comment>
<feature type="binding site" evidence="8">
    <location>
        <begin position="62"/>
        <end position="66"/>
    </location>
    <ligand>
        <name>GTP</name>
        <dbReference type="ChEBI" id="CHEBI:37565"/>
        <label>1</label>
    </ligand>
</feature>
<dbReference type="HAMAP" id="MF_00195">
    <property type="entry name" value="GTPase_Der"/>
    <property type="match status" value="1"/>
</dbReference>
<evidence type="ECO:0000313" key="13">
    <source>
        <dbReference type="Proteomes" id="UP000254601"/>
    </source>
</evidence>
<dbReference type="PRINTS" id="PR00326">
    <property type="entry name" value="GTP1OBG"/>
</dbReference>
<evidence type="ECO:0000256" key="5">
    <source>
        <dbReference type="ARBA" id="ARBA00022741"/>
    </source>
</evidence>
<dbReference type="GO" id="GO:0005525">
    <property type="term" value="F:GTP binding"/>
    <property type="evidence" value="ECO:0007669"/>
    <property type="project" value="UniProtKB-UniRule"/>
</dbReference>
<dbReference type="OrthoDB" id="9805918at2"/>
<proteinExistence type="inferred from homology"/>
<comment type="function">
    <text evidence="8 10">GTPase that plays an essential role in the late steps of ribosome biogenesis.</text>
</comment>
<dbReference type="GO" id="GO:0042254">
    <property type="term" value="P:ribosome biogenesis"/>
    <property type="evidence" value="ECO:0007669"/>
    <property type="project" value="UniProtKB-KW"/>
</dbReference>
<dbReference type="InterPro" id="IPR027417">
    <property type="entry name" value="P-loop_NTPase"/>
</dbReference>
<dbReference type="FunFam" id="3.40.50.300:FF:000057">
    <property type="entry name" value="GTPase Der"/>
    <property type="match status" value="1"/>
</dbReference>
<keyword evidence="5 8" id="KW-0547">Nucleotide-binding</keyword>
<evidence type="ECO:0000256" key="10">
    <source>
        <dbReference type="RuleBase" id="RU004481"/>
    </source>
</evidence>
<dbReference type="InterPro" id="IPR016484">
    <property type="entry name" value="GTPase_Der"/>
</dbReference>
<protein>
    <recommendedName>
        <fullName evidence="2 8">GTPase Der</fullName>
    </recommendedName>
    <alternativeName>
        <fullName evidence="7 8">GTP-binding protein EngA</fullName>
    </alternativeName>
</protein>
<evidence type="ECO:0000259" key="11">
    <source>
        <dbReference type="PROSITE" id="PS51712"/>
    </source>
</evidence>
<feature type="domain" description="EngA-type G" evidence="11">
    <location>
        <begin position="192"/>
        <end position="366"/>
    </location>
</feature>
<evidence type="ECO:0000256" key="6">
    <source>
        <dbReference type="ARBA" id="ARBA00023134"/>
    </source>
</evidence>
<feature type="binding site" evidence="8">
    <location>
        <begin position="15"/>
        <end position="22"/>
    </location>
    <ligand>
        <name>GTP</name>
        <dbReference type="ChEBI" id="CHEBI:37565"/>
        <label>1</label>
    </ligand>
</feature>
<dbReference type="RefSeq" id="WP_072576938.1">
    <property type="nucleotide sequence ID" value="NZ_LWHB01000118.1"/>
</dbReference>
<accession>A0A380MUB9</accession>
<dbReference type="CDD" id="cd01894">
    <property type="entry name" value="EngA1"/>
    <property type="match status" value="1"/>
</dbReference>
<dbReference type="SUPFAM" id="SSF52540">
    <property type="entry name" value="P-loop containing nucleoside triphosphate hydrolases"/>
    <property type="match status" value="2"/>
</dbReference>
<dbReference type="FunFam" id="3.40.50.300:FF:000040">
    <property type="entry name" value="GTPase Der"/>
    <property type="match status" value="1"/>
</dbReference>
<dbReference type="InterPro" id="IPR032859">
    <property type="entry name" value="KH_dom-like"/>
</dbReference>
<dbReference type="NCBIfam" id="TIGR00231">
    <property type="entry name" value="small_GTP"/>
    <property type="match status" value="2"/>
</dbReference>
<dbReference type="Pfam" id="PF01926">
    <property type="entry name" value="MMR_HSR1"/>
    <property type="match status" value="2"/>
</dbReference>
<dbReference type="InterPro" id="IPR005225">
    <property type="entry name" value="Small_GTP-bd"/>
</dbReference>
<keyword evidence="3 8" id="KW-0690">Ribosome biogenesis</keyword>
<dbReference type="PIRSF" id="PIRSF006485">
    <property type="entry name" value="GTP-binding_EngA"/>
    <property type="match status" value="1"/>
</dbReference>
<name>A0A380MUB9_9GAMM</name>
<dbReference type="NCBIfam" id="TIGR03594">
    <property type="entry name" value="GTPase_EngA"/>
    <property type="match status" value="1"/>
</dbReference>
<dbReference type="Gene3D" id="3.40.50.300">
    <property type="entry name" value="P-loop containing nucleotide triphosphate hydrolases"/>
    <property type="match status" value="2"/>
</dbReference>
<dbReference type="SMART" id="SM00382">
    <property type="entry name" value="AAA"/>
    <property type="match status" value="2"/>
</dbReference>
<dbReference type="Pfam" id="PF14714">
    <property type="entry name" value="KH_dom-like"/>
    <property type="match status" value="1"/>
</dbReference>
<comment type="subunit">
    <text evidence="8">Associates with the 50S ribosomal subunit.</text>
</comment>
<feature type="domain" description="EngA-type G" evidence="11">
    <location>
        <begin position="9"/>
        <end position="173"/>
    </location>
</feature>
<sequence>MNILQSRLPIVALVGRPNVGKSTLFNTLTRSRSSIVSDLPGLTRDRNYGEALLGDVRCRLIDTGGLLREEESEIDFRVDNQARQAVDEADIIIFVLDGREGLNVIDEKIAQELRRTQKPILAAVNKADFADPELILADFYQLGFSDMLAIAAEHRRGIRQLGERIAIMLSQLPNIFSLTEENEESLPEDESIHLAVLGRPNAGKSTLLNRLLGEERLVASPIAGTTRDAISIPYVDSDGTNFTLIDTAGIRRKARVNDKVEKFSIVKALEAIERANVVILMLDAHEGVSEQDAHLLGEITRRGRGLIIAINKWDHLSNEDREAVKQQFERKLHFVDYAEVFYISALHGSNIRNLLPAVKRVYQSAISEISTNKWTEALEIAYKKHQPPLVSGYAIKLQYAHQGGKNPPHVIIHGTRTSNVSASYTQYLSKFFRRYFKLEGTPIRISYRDKYNPYDKNKQKL</sequence>
<organism evidence="12 13">
    <name type="scientific">Suttonella ornithocola</name>
    <dbReference type="NCBI Taxonomy" id="279832"/>
    <lineage>
        <taxon>Bacteria</taxon>
        <taxon>Pseudomonadati</taxon>
        <taxon>Pseudomonadota</taxon>
        <taxon>Gammaproteobacteria</taxon>
        <taxon>Cardiobacteriales</taxon>
        <taxon>Cardiobacteriaceae</taxon>
        <taxon>Suttonella</taxon>
    </lineage>
</organism>
<dbReference type="Proteomes" id="UP000254601">
    <property type="component" value="Unassembled WGS sequence"/>
</dbReference>
<evidence type="ECO:0000256" key="8">
    <source>
        <dbReference type="HAMAP-Rule" id="MF_00195"/>
    </source>
</evidence>
<dbReference type="AlphaFoldDB" id="A0A380MUB9"/>
<evidence type="ECO:0000256" key="4">
    <source>
        <dbReference type="ARBA" id="ARBA00022737"/>
    </source>
</evidence>
<gene>
    <name evidence="12" type="primary">der_2</name>
    <name evidence="8" type="synonym">der</name>
    <name evidence="12" type="ORF">NCTC13337_01631</name>
</gene>
<keyword evidence="4 10" id="KW-0677">Repeat</keyword>
<dbReference type="EMBL" id="UHIC01000001">
    <property type="protein sequence ID" value="SUO95878.1"/>
    <property type="molecule type" value="Genomic_DNA"/>
</dbReference>
<dbReference type="CDD" id="cd01895">
    <property type="entry name" value="EngA2"/>
    <property type="match status" value="1"/>
</dbReference>
<dbReference type="PANTHER" id="PTHR43834">
    <property type="entry name" value="GTPASE DER"/>
    <property type="match status" value="1"/>
</dbReference>
<evidence type="ECO:0000256" key="7">
    <source>
        <dbReference type="ARBA" id="ARBA00032345"/>
    </source>
</evidence>
<keyword evidence="6 8" id="KW-0342">GTP-binding</keyword>
<evidence type="ECO:0000256" key="9">
    <source>
        <dbReference type="PROSITE-ProRule" id="PRU01049"/>
    </source>
</evidence>
<evidence type="ECO:0000313" key="12">
    <source>
        <dbReference type="EMBL" id="SUO95878.1"/>
    </source>
</evidence>
<evidence type="ECO:0000256" key="1">
    <source>
        <dbReference type="ARBA" id="ARBA00008279"/>
    </source>
</evidence>
<dbReference type="GO" id="GO:0043022">
    <property type="term" value="F:ribosome binding"/>
    <property type="evidence" value="ECO:0007669"/>
    <property type="project" value="TreeGrafter"/>
</dbReference>
<dbReference type="PANTHER" id="PTHR43834:SF6">
    <property type="entry name" value="GTPASE DER"/>
    <property type="match status" value="1"/>
</dbReference>
<dbReference type="PROSITE" id="PS51712">
    <property type="entry name" value="G_ENGA"/>
    <property type="match status" value="2"/>
</dbReference>